<evidence type="ECO:0008006" key="3">
    <source>
        <dbReference type="Google" id="ProtNLM"/>
    </source>
</evidence>
<keyword evidence="2" id="KW-1185">Reference proteome</keyword>
<dbReference type="EMBL" id="JACSPX010000001">
    <property type="protein sequence ID" value="MBD8011223.1"/>
    <property type="molecule type" value="Genomic_DNA"/>
</dbReference>
<proteinExistence type="predicted"/>
<evidence type="ECO:0000313" key="2">
    <source>
        <dbReference type="Proteomes" id="UP000611521"/>
    </source>
</evidence>
<sequence length="241" mass="25709">MSFETLRALADRAALFTALRQDQLAAATSSLGEHRWDADLATGTFAFTAHDDLARTLEAVPHLLVSIAPGPRSLMWSWALPQGDRSGITDALRVYGEQHGITELTRGELAFPDDVGDDVDAWIVDIADVIGAAAVEITGRSPYYSAPFGGGSRAVLLLDVPLPPLSVAAAVAALPRVLSDLELSDPRSSVWDLARLAGWRLEWADEAFSAAEVTDATGSATFDFDEYARITGIRGRLSATA</sequence>
<name>A0ABR8W2G4_9MICO</name>
<dbReference type="Proteomes" id="UP000611521">
    <property type="component" value="Unassembled WGS sequence"/>
</dbReference>
<dbReference type="RefSeq" id="WP_191712010.1">
    <property type="nucleotide sequence ID" value="NZ_JACSPX010000001.1"/>
</dbReference>
<dbReference type="InterPro" id="IPR049249">
    <property type="entry name" value="DUF6882"/>
</dbReference>
<reference evidence="1 2" key="1">
    <citation type="submission" date="2020-08" db="EMBL/GenBank/DDBJ databases">
        <title>A Genomic Blueprint of the Chicken Gut Microbiome.</title>
        <authorList>
            <person name="Gilroy R."/>
            <person name="Ravi A."/>
            <person name="Getino M."/>
            <person name="Pursley I."/>
            <person name="Horton D.L."/>
            <person name="Alikhan N.-F."/>
            <person name="Baker D."/>
            <person name="Gharbi K."/>
            <person name="Hall N."/>
            <person name="Watson M."/>
            <person name="Adriaenssens E.M."/>
            <person name="Foster-Nyarko E."/>
            <person name="Jarju S."/>
            <person name="Secka A."/>
            <person name="Antonio M."/>
            <person name="Oren A."/>
            <person name="Chaudhuri R."/>
            <person name="La Ragione R.M."/>
            <person name="Hildebrand F."/>
            <person name="Pallen M.J."/>
        </authorList>
    </citation>
    <scope>NUCLEOTIDE SEQUENCE [LARGE SCALE GENOMIC DNA]</scope>
    <source>
        <strain evidence="1 2">Re1</strain>
    </source>
</reference>
<evidence type="ECO:0000313" key="1">
    <source>
        <dbReference type="EMBL" id="MBD8011223.1"/>
    </source>
</evidence>
<accession>A0ABR8W2G4</accession>
<gene>
    <name evidence="1" type="ORF">H9633_02775</name>
</gene>
<protein>
    <recommendedName>
        <fullName evidence="3">DUF317 domain-containing protein</fullName>
    </recommendedName>
</protein>
<organism evidence="1 2">
    <name type="scientific">Microbacterium commune</name>
    <dbReference type="NCBI Taxonomy" id="2762219"/>
    <lineage>
        <taxon>Bacteria</taxon>
        <taxon>Bacillati</taxon>
        <taxon>Actinomycetota</taxon>
        <taxon>Actinomycetes</taxon>
        <taxon>Micrococcales</taxon>
        <taxon>Microbacteriaceae</taxon>
        <taxon>Microbacterium</taxon>
    </lineage>
</organism>
<comment type="caution">
    <text evidence="1">The sequence shown here is derived from an EMBL/GenBank/DDBJ whole genome shotgun (WGS) entry which is preliminary data.</text>
</comment>
<dbReference type="Pfam" id="PF21813">
    <property type="entry name" value="DUF6882"/>
    <property type="match status" value="1"/>
</dbReference>